<protein>
    <submittedName>
        <fullName evidence="7">Outer membrane protein</fullName>
    </submittedName>
</protein>
<keyword evidence="4" id="KW-0472">Membrane</keyword>
<dbReference type="AlphaFoldDB" id="A0A2L2L9Q2"/>
<evidence type="ECO:0000256" key="2">
    <source>
        <dbReference type="ARBA" id="ARBA00005722"/>
    </source>
</evidence>
<feature type="chain" id="PRO_5014610560" evidence="6">
    <location>
        <begin position="21"/>
        <end position="362"/>
    </location>
</feature>
<feature type="signal peptide" evidence="6">
    <location>
        <begin position="1"/>
        <end position="20"/>
    </location>
</feature>
<comment type="subcellular location">
    <subcellularLocation>
        <location evidence="1">Cell outer membrane</location>
    </subcellularLocation>
</comment>
<sequence>MRRTRNVPAAAPLGSLPAHACGVVTNAGRFAIIKPPMAMFSKAPYPVMSPQLCPRSVSLNETRLPGFPTLGVATDMIMKQIFTVKLQKNLRAMALCLTALPMAQALCTPVFAADIGKSDRLADPQGNFDNARYSSSSDWKITLGVGAAYAPKYEGSDKLEAGAVPLVSIEYGDTLSIDFSGVTVNLLNHNGFRLGVKGGWEAGRKEKDDRKNLRGMGDIKAAGVVGGVIAYGVDPFEIYAKVDKTIDGSEGLTATIGASVSHKVDQFILGADLSATWADDKHMKSYFGVTSAQSARSGLRRFDAKSGFKRVDASASVTYLMTENWSITGTGGVGFLLGDAKDSPLSKKDIQPFAMVGVAYTF</sequence>
<dbReference type="Proteomes" id="UP000237717">
    <property type="component" value="Chromosome I"/>
</dbReference>
<keyword evidence="3 6" id="KW-0732">Signal</keyword>
<dbReference type="Pfam" id="PF06629">
    <property type="entry name" value="MipA"/>
    <property type="match status" value="1"/>
</dbReference>
<evidence type="ECO:0000256" key="1">
    <source>
        <dbReference type="ARBA" id="ARBA00004442"/>
    </source>
</evidence>
<evidence type="ECO:0000256" key="6">
    <source>
        <dbReference type="SAM" id="SignalP"/>
    </source>
</evidence>
<dbReference type="InterPro" id="IPR010583">
    <property type="entry name" value="MipA"/>
</dbReference>
<proteinExistence type="inferred from homology"/>
<dbReference type="PANTHER" id="PTHR38776:SF1">
    <property type="entry name" value="MLTA-INTERACTING PROTEIN-RELATED"/>
    <property type="match status" value="1"/>
</dbReference>
<dbReference type="EMBL" id="CP026924">
    <property type="protein sequence ID" value="AVH41085.1"/>
    <property type="molecule type" value="Genomic_DNA"/>
</dbReference>
<evidence type="ECO:0000313" key="7">
    <source>
        <dbReference type="EMBL" id="AVH41085.1"/>
    </source>
</evidence>
<keyword evidence="5" id="KW-0998">Cell outer membrane</keyword>
<evidence type="ECO:0000313" key="8">
    <source>
        <dbReference type="Proteomes" id="UP000237717"/>
    </source>
</evidence>
<comment type="similarity">
    <text evidence="2">Belongs to the MipA/OmpV family.</text>
</comment>
<accession>A0A2L2L9Q2</accession>
<evidence type="ECO:0000256" key="4">
    <source>
        <dbReference type="ARBA" id="ARBA00023136"/>
    </source>
</evidence>
<dbReference type="GO" id="GO:0009279">
    <property type="term" value="C:cell outer membrane"/>
    <property type="evidence" value="ECO:0007669"/>
    <property type="project" value="UniProtKB-SubCell"/>
</dbReference>
<evidence type="ECO:0000256" key="3">
    <source>
        <dbReference type="ARBA" id="ARBA00022729"/>
    </source>
</evidence>
<evidence type="ECO:0000256" key="5">
    <source>
        <dbReference type="ARBA" id="ARBA00023237"/>
    </source>
</evidence>
<reference evidence="7 8" key="1">
    <citation type="submission" date="2018-02" db="EMBL/GenBank/DDBJ databases">
        <title>Complete genome sequence of Agrobacterium tumefaciens 1D1609.</title>
        <authorList>
            <person name="Cho S.-T."/>
            <person name="Haryono M."/>
            <person name="Chang H.-H."/>
            <person name="Santos M.N."/>
            <person name="Lai E.-M."/>
            <person name="Kuo C.-H."/>
        </authorList>
    </citation>
    <scope>NUCLEOTIDE SEQUENCE [LARGE SCALE GENOMIC DNA]</scope>
    <source>
        <strain evidence="7 8">1D1609</strain>
    </source>
</reference>
<organism evidence="7 8">
    <name type="scientific">Agrobacterium tumefaciens</name>
    <dbReference type="NCBI Taxonomy" id="358"/>
    <lineage>
        <taxon>Bacteria</taxon>
        <taxon>Pseudomonadati</taxon>
        <taxon>Pseudomonadota</taxon>
        <taxon>Alphaproteobacteria</taxon>
        <taxon>Hyphomicrobiales</taxon>
        <taxon>Rhizobiaceae</taxon>
        <taxon>Rhizobium/Agrobacterium group</taxon>
        <taxon>Agrobacterium</taxon>
        <taxon>Agrobacterium tumefaciens complex</taxon>
    </lineage>
</organism>
<name>A0A2L2L9Q2_AGRTU</name>
<gene>
    <name evidence="7" type="ORF">At1D1609_10320</name>
</gene>
<dbReference type="PANTHER" id="PTHR38776">
    <property type="entry name" value="MLTA-INTERACTING PROTEIN-RELATED"/>
    <property type="match status" value="1"/>
</dbReference>